<dbReference type="InterPro" id="IPR042185">
    <property type="entry name" value="Serpin_sf_2"/>
</dbReference>
<keyword evidence="4" id="KW-1185">Reference proteome</keyword>
<proteinExistence type="inferred from homology"/>
<dbReference type="GO" id="GO:0005615">
    <property type="term" value="C:extracellular space"/>
    <property type="evidence" value="ECO:0007669"/>
    <property type="project" value="InterPro"/>
</dbReference>
<dbReference type="InterPro" id="IPR042178">
    <property type="entry name" value="Serpin_sf_1"/>
</dbReference>
<evidence type="ECO:0000313" key="3">
    <source>
        <dbReference type="EMBL" id="OWK13291.1"/>
    </source>
</evidence>
<evidence type="ECO:0000313" key="4">
    <source>
        <dbReference type="Proteomes" id="UP000242450"/>
    </source>
</evidence>
<dbReference type="PANTHER" id="PTHR11461:SF350">
    <property type="entry name" value="SERPIN B9"/>
    <property type="match status" value="1"/>
</dbReference>
<dbReference type="InterPro" id="IPR000240">
    <property type="entry name" value="Serpin_B9/Maspin"/>
</dbReference>
<dbReference type="PRINTS" id="PR00676">
    <property type="entry name" value="MASPIN"/>
</dbReference>
<dbReference type="OrthoDB" id="671595at2759"/>
<dbReference type="FunFam" id="3.30.497.10:FF:000002">
    <property type="entry name" value="Serpin family B member 6"/>
    <property type="match status" value="1"/>
</dbReference>
<accession>A0A212D4X6</accession>
<evidence type="ECO:0000256" key="1">
    <source>
        <dbReference type="ARBA" id="ARBA00006426"/>
    </source>
</evidence>
<comment type="caution">
    <text evidence="3">The sequence shown here is derived from an EMBL/GenBank/DDBJ whole genome shotgun (WGS) entry which is preliminary data.</text>
</comment>
<dbReference type="InterPro" id="IPR000215">
    <property type="entry name" value="Serpin_fam"/>
</dbReference>
<dbReference type="InterPro" id="IPR036186">
    <property type="entry name" value="Serpin_sf"/>
</dbReference>
<dbReference type="GO" id="GO:0005737">
    <property type="term" value="C:cytoplasm"/>
    <property type="evidence" value="ECO:0007669"/>
    <property type="project" value="TreeGrafter"/>
</dbReference>
<dbReference type="EMBL" id="MKHE01000007">
    <property type="protein sequence ID" value="OWK13291.1"/>
    <property type="molecule type" value="Genomic_DNA"/>
</dbReference>
<name>A0A212D4X6_CEREH</name>
<dbReference type="AlphaFoldDB" id="A0A212D4X6"/>
<protein>
    <submittedName>
        <fullName evidence="3">SERPINB9</fullName>
    </submittedName>
</protein>
<dbReference type="SUPFAM" id="SSF56574">
    <property type="entry name" value="Serpins"/>
    <property type="match status" value="2"/>
</dbReference>
<sequence length="418" mass="47078">MDALCEANGTFALRLLKALCEDDPSGNVFFSPVSLSSVLAMVLLGAKGDTAAQVAQALSLNTEKEFHQDFQQLLAELNKPDAQYLLTTANRIFGEKTYEFLSTFKESCLRFYYAELEQLSFAEAAEPSRKQINAWVSKKTEGKIPELLPANSINAETRLILVNAVYFKGRWSEKFDKEYTREMPFRINQKEQRPVQMMFQDGVFRLARIQEVQAQVLELPYADEELSMLVLLPNDHVPLSSVSVLRVLPARLALEPLLLLWGVLARVPEREMAHLSSSRILAFQVEKHLTWEKFLAWTQPHSMKKTQVEVFLPKFKLEMTYDMVSVLQGLGVLEAFQSGRADFSAMSPSEGLCLSALAHKSVVEVDEEGTEAAAASAMLQVDSCMVNQPRFCADHPFLFFIRHNGSRSTLFCGRFSSP</sequence>
<gene>
    <name evidence="3" type="ORF">Celaphus_00014650</name>
</gene>
<dbReference type="InterPro" id="IPR023796">
    <property type="entry name" value="Serpin_dom"/>
</dbReference>
<comment type="similarity">
    <text evidence="1">Belongs to the serpin family. Ov-serpin subfamily.</text>
</comment>
<feature type="domain" description="Serpin" evidence="2">
    <location>
        <begin position="13"/>
        <end position="418"/>
    </location>
</feature>
<dbReference type="PANTHER" id="PTHR11461">
    <property type="entry name" value="SERINE PROTEASE INHIBITOR, SERPIN"/>
    <property type="match status" value="1"/>
</dbReference>
<dbReference type="Gene3D" id="3.30.497.10">
    <property type="entry name" value="Antithrombin, subunit I, domain 2"/>
    <property type="match status" value="2"/>
</dbReference>
<dbReference type="PROSITE" id="PS00284">
    <property type="entry name" value="SERPIN"/>
    <property type="match status" value="1"/>
</dbReference>
<dbReference type="GO" id="GO:0004867">
    <property type="term" value="F:serine-type endopeptidase inhibitor activity"/>
    <property type="evidence" value="ECO:0007669"/>
    <property type="project" value="InterPro"/>
</dbReference>
<dbReference type="SMART" id="SM00093">
    <property type="entry name" value="SERPIN"/>
    <property type="match status" value="1"/>
</dbReference>
<dbReference type="Pfam" id="PF00079">
    <property type="entry name" value="Serpin"/>
    <property type="match status" value="2"/>
</dbReference>
<dbReference type="InterPro" id="IPR023795">
    <property type="entry name" value="Serpin_CS"/>
</dbReference>
<evidence type="ECO:0000259" key="2">
    <source>
        <dbReference type="SMART" id="SM00093"/>
    </source>
</evidence>
<organism evidence="3 4">
    <name type="scientific">Cervus elaphus hippelaphus</name>
    <name type="common">European red deer</name>
    <dbReference type="NCBI Taxonomy" id="46360"/>
    <lineage>
        <taxon>Eukaryota</taxon>
        <taxon>Metazoa</taxon>
        <taxon>Chordata</taxon>
        <taxon>Craniata</taxon>
        <taxon>Vertebrata</taxon>
        <taxon>Euteleostomi</taxon>
        <taxon>Mammalia</taxon>
        <taxon>Eutheria</taxon>
        <taxon>Laurasiatheria</taxon>
        <taxon>Artiodactyla</taxon>
        <taxon>Ruminantia</taxon>
        <taxon>Pecora</taxon>
        <taxon>Cervidae</taxon>
        <taxon>Cervinae</taxon>
        <taxon>Cervus</taxon>
    </lineage>
</organism>
<dbReference type="Proteomes" id="UP000242450">
    <property type="component" value="Chromosome 7"/>
</dbReference>
<reference evidence="3 4" key="1">
    <citation type="journal article" date="2018" name="Mol. Genet. Genomics">
        <title>The red deer Cervus elaphus genome CerEla1.0: sequencing, annotating, genes, and chromosomes.</title>
        <authorList>
            <person name="Bana N.A."/>
            <person name="Nyiri A."/>
            <person name="Nagy J."/>
            <person name="Frank K."/>
            <person name="Nagy T."/>
            <person name="Steger V."/>
            <person name="Schiller M."/>
            <person name="Lakatos P."/>
            <person name="Sugar L."/>
            <person name="Horn P."/>
            <person name="Barta E."/>
            <person name="Orosz L."/>
        </authorList>
    </citation>
    <scope>NUCLEOTIDE SEQUENCE [LARGE SCALE GENOMIC DNA]</scope>
    <source>
        <strain evidence="3">Hungarian</strain>
    </source>
</reference>
<dbReference type="Gene3D" id="2.30.39.10">
    <property type="entry name" value="Alpha-1-antitrypsin, domain 1"/>
    <property type="match status" value="2"/>
</dbReference>